<dbReference type="AlphaFoldDB" id="A0A401RCL5"/>
<protein>
    <submittedName>
        <fullName evidence="2">Uncharacterized protein</fullName>
    </submittedName>
</protein>
<organism evidence="2 3">
    <name type="scientific">Streptomyces noursei</name>
    <name type="common">Streptomyces albulus</name>
    <dbReference type="NCBI Taxonomy" id="1971"/>
    <lineage>
        <taxon>Bacteria</taxon>
        <taxon>Bacillati</taxon>
        <taxon>Actinomycetota</taxon>
        <taxon>Actinomycetes</taxon>
        <taxon>Kitasatosporales</taxon>
        <taxon>Streptomycetaceae</taxon>
        <taxon>Streptomyces</taxon>
    </lineage>
</organism>
<dbReference type="EMBL" id="BHXC01000007">
    <property type="protein sequence ID" value="GCB95349.1"/>
    <property type="molecule type" value="Genomic_DNA"/>
</dbReference>
<evidence type="ECO:0000313" key="3">
    <source>
        <dbReference type="Proteomes" id="UP000288351"/>
    </source>
</evidence>
<dbReference type="Proteomes" id="UP000288351">
    <property type="component" value="Unassembled WGS sequence"/>
</dbReference>
<name>A0A401RCL5_STRNR</name>
<reference evidence="2 3" key="1">
    <citation type="journal article" date="2019" name="Microbiol. Resour. Announc.">
        <title>Draft Genome Sequence of the Most Traditional epsilon-Poly-l-Lysine Producer, Streptomyces albulus NBRC14147.</title>
        <authorList>
            <person name="Yamanaka K."/>
            <person name="Hamano Y."/>
        </authorList>
    </citation>
    <scope>NUCLEOTIDE SEQUENCE [LARGE SCALE GENOMIC DNA]</scope>
    <source>
        <strain evidence="2 3">NBRC 14147</strain>
    </source>
</reference>
<proteinExistence type="predicted"/>
<accession>A0A401RCL5</accession>
<comment type="caution">
    <text evidence="2">The sequence shown here is derived from an EMBL/GenBank/DDBJ whole genome shotgun (WGS) entry which is preliminary data.</text>
</comment>
<dbReference type="RefSeq" id="WP_124428232.1">
    <property type="nucleotide sequence ID" value="NZ_BHXC01000007.1"/>
</dbReference>
<evidence type="ECO:0000313" key="2">
    <source>
        <dbReference type="EMBL" id="GCB95349.1"/>
    </source>
</evidence>
<evidence type="ECO:0000256" key="1">
    <source>
        <dbReference type="SAM" id="MobiDB-lite"/>
    </source>
</evidence>
<sequence length="69" mass="7535">MAEHPVHHQVSLDNSHFDHGRPPAVATRGAVVAVASVAALRSVRAAAFDHRIEARTLRRDARPAPRAPW</sequence>
<feature type="region of interest" description="Disordered" evidence="1">
    <location>
        <begin position="1"/>
        <end position="21"/>
    </location>
</feature>
<gene>
    <name evidence="2" type="ORF">SALB_08153</name>
</gene>